<accession>A0ABT0PGB1</accession>
<dbReference type="InterPro" id="IPR047111">
    <property type="entry name" value="YbaP-like"/>
</dbReference>
<comment type="caution">
    <text evidence="2">The sequence shown here is derived from an EMBL/GenBank/DDBJ whole genome shotgun (WGS) entry which is preliminary data.</text>
</comment>
<organism evidence="2 3">
    <name type="scientific">Parendozoicomonas callyspongiae</name>
    <dbReference type="NCBI Taxonomy" id="2942213"/>
    <lineage>
        <taxon>Bacteria</taxon>
        <taxon>Pseudomonadati</taxon>
        <taxon>Pseudomonadota</taxon>
        <taxon>Gammaproteobacteria</taxon>
        <taxon>Oceanospirillales</taxon>
        <taxon>Endozoicomonadaceae</taxon>
        <taxon>Parendozoicomonas</taxon>
    </lineage>
</organism>
<evidence type="ECO:0000313" key="3">
    <source>
        <dbReference type="Proteomes" id="UP001203338"/>
    </source>
</evidence>
<dbReference type="InterPro" id="IPR002816">
    <property type="entry name" value="TraB/PrgY/GumN_fam"/>
</dbReference>
<dbReference type="EMBL" id="JAMFLX010000013">
    <property type="protein sequence ID" value="MCL6270408.1"/>
    <property type="molecule type" value="Genomic_DNA"/>
</dbReference>
<dbReference type="RefSeq" id="WP_249699618.1">
    <property type="nucleotide sequence ID" value="NZ_JAMFLX010000013.1"/>
</dbReference>
<dbReference type="PANTHER" id="PTHR40590">
    <property type="entry name" value="CYTOPLASMIC PROTEIN-RELATED"/>
    <property type="match status" value="1"/>
</dbReference>
<reference evidence="2 3" key="1">
    <citation type="submission" date="2022-05" db="EMBL/GenBank/DDBJ databases">
        <authorList>
            <person name="Park J.-S."/>
        </authorList>
    </citation>
    <scope>NUCLEOTIDE SEQUENCE [LARGE SCALE GENOMIC DNA]</scope>
    <source>
        <strain evidence="2 3">2012CJ34-2</strain>
    </source>
</reference>
<dbReference type="PANTHER" id="PTHR40590:SF1">
    <property type="entry name" value="CYTOPLASMIC PROTEIN"/>
    <property type="match status" value="1"/>
</dbReference>
<name>A0ABT0PGB1_9GAMM</name>
<keyword evidence="3" id="KW-1185">Reference proteome</keyword>
<sequence length="348" mass="40237">MQSTVNREVPQHESLQLQQSKSNEKLVSNQTTESYLKSALHIQEDRYSNYQKDLTQTLKDLANRQIASISDIQKMPDGRSLWIATKDGCSSKIYFYGSIHLTDIDQFPVPKQVKALVQASDFLALEDDIPPQQKEAFKQTLRELRYKIPDYLTLENKQLYLSFCEALGMTDQSQWWAAGHLYFRRHLSRQWLTKLGWKVTSMEDHFIELKGASTKVIGLEPPDEHLKEIQEANQRVEGKTFEDIQLFWNRKAPCLVKWLENYTKIAQDHKRDHYDKWYHPELTARNCVMCDSLEKAVADNHGCKIFTLVGAAHLVDDGGMQTLMKYRGWKITKLSPGIEPSPASVKTD</sequence>
<evidence type="ECO:0000313" key="2">
    <source>
        <dbReference type="EMBL" id="MCL6270408.1"/>
    </source>
</evidence>
<feature type="region of interest" description="Disordered" evidence="1">
    <location>
        <begin position="1"/>
        <end position="28"/>
    </location>
</feature>
<protein>
    <submittedName>
        <fullName evidence="2">TraB/GumN family protein</fullName>
    </submittedName>
</protein>
<dbReference type="Pfam" id="PF01963">
    <property type="entry name" value="TraB_PrgY_gumN"/>
    <property type="match status" value="1"/>
</dbReference>
<dbReference type="Proteomes" id="UP001203338">
    <property type="component" value="Unassembled WGS sequence"/>
</dbReference>
<feature type="compositionally biased region" description="Polar residues" evidence="1">
    <location>
        <begin position="13"/>
        <end position="28"/>
    </location>
</feature>
<dbReference type="CDD" id="cd14789">
    <property type="entry name" value="Tiki"/>
    <property type="match status" value="1"/>
</dbReference>
<proteinExistence type="predicted"/>
<gene>
    <name evidence="2" type="ORF">M3P05_10800</name>
</gene>
<evidence type="ECO:0000256" key="1">
    <source>
        <dbReference type="SAM" id="MobiDB-lite"/>
    </source>
</evidence>